<accession>A0A317PQA8</accession>
<evidence type="ECO:0000259" key="3">
    <source>
        <dbReference type="SMART" id="SM00822"/>
    </source>
</evidence>
<dbReference type="PRINTS" id="PR00080">
    <property type="entry name" value="SDRFAMILY"/>
</dbReference>
<keyword evidence="2" id="KW-0560">Oxidoreductase</keyword>
<organism evidence="4 5">
    <name type="scientific">Hoeflea marina</name>
    <dbReference type="NCBI Taxonomy" id="274592"/>
    <lineage>
        <taxon>Bacteria</taxon>
        <taxon>Pseudomonadati</taxon>
        <taxon>Pseudomonadota</taxon>
        <taxon>Alphaproteobacteria</taxon>
        <taxon>Hyphomicrobiales</taxon>
        <taxon>Rhizobiaceae</taxon>
        <taxon>Hoeflea</taxon>
    </lineage>
</organism>
<gene>
    <name evidence="4" type="ORF">DFR52_10159</name>
</gene>
<dbReference type="OrthoDB" id="154414at2"/>
<dbReference type="EMBL" id="QGTR01000001">
    <property type="protein sequence ID" value="PWW03379.1"/>
    <property type="molecule type" value="Genomic_DNA"/>
</dbReference>
<dbReference type="AlphaFoldDB" id="A0A317PQA8"/>
<dbReference type="InterPro" id="IPR002347">
    <property type="entry name" value="SDR_fam"/>
</dbReference>
<name>A0A317PQA8_9HYPH</name>
<evidence type="ECO:0000313" key="4">
    <source>
        <dbReference type="EMBL" id="PWW03379.1"/>
    </source>
</evidence>
<feature type="domain" description="Ketoreductase" evidence="3">
    <location>
        <begin position="10"/>
        <end position="195"/>
    </location>
</feature>
<dbReference type="PRINTS" id="PR00081">
    <property type="entry name" value="GDHRDH"/>
</dbReference>
<keyword evidence="5" id="KW-1185">Reference proteome</keyword>
<dbReference type="PROSITE" id="PS00061">
    <property type="entry name" value="ADH_SHORT"/>
    <property type="match status" value="1"/>
</dbReference>
<dbReference type="RefSeq" id="WP_110029953.1">
    <property type="nucleotide sequence ID" value="NZ_QGTR01000001.1"/>
</dbReference>
<comment type="similarity">
    <text evidence="1">Belongs to the short-chain dehydrogenases/reductases (SDR) family.</text>
</comment>
<dbReference type="GO" id="GO:0016616">
    <property type="term" value="F:oxidoreductase activity, acting on the CH-OH group of donors, NAD or NADP as acceptor"/>
    <property type="evidence" value="ECO:0007669"/>
    <property type="project" value="TreeGrafter"/>
</dbReference>
<dbReference type="InterPro" id="IPR020904">
    <property type="entry name" value="Sc_DH/Rdtase_CS"/>
</dbReference>
<protein>
    <submittedName>
        <fullName evidence="4">NAD(P)-dependent dehydrogenase (Short-subunit alcohol dehydrogenase family)</fullName>
    </submittedName>
</protein>
<sequence>MTNHTPLNGKVALITGGSRGIGAATAGALADQGADIAISFTAQADKAEAVVAELIAKGVRAKAFRADQADADQVKGMVGATLAYFGRLDIVVANAGVSDMGPTDMNGNTDALDHMRRVNIDGVIWLVRAASQVMEDDGRIIAMSSAMARRAGSPGLADYAASKAAVEAYVKGAARDLGGRRITVNALALGSVETDMNPDNGPSAKWLKAGTALGRYAQPTEVASVVAFIASPSASYITGSIIAVDGGVNA</sequence>
<dbReference type="InterPro" id="IPR036291">
    <property type="entry name" value="NAD(P)-bd_dom_sf"/>
</dbReference>
<dbReference type="Gene3D" id="3.40.50.720">
    <property type="entry name" value="NAD(P)-binding Rossmann-like Domain"/>
    <property type="match status" value="1"/>
</dbReference>
<dbReference type="SUPFAM" id="SSF51735">
    <property type="entry name" value="NAD(P)-binding Rossmann-fold domains"/>
    <property type="match status" value="1"/>
</dbReference>
<dbReference type="InterPro" id="IPR057326">
    <property type="entry name" value="KR_dom"/>
</dbReference>
<proteinExistence type="inferred from homology"/>
<reference evidence="4 5" key="1">
    <citation type="submission" date="2018-05" db="EMBL/GenBank/DDBJ databases">
        <title>Genomic Encyclopedia of Type Strains, Phase IV (KMG-IV): sequencing the most valuable type-strain genomes for metagenomic binning, comparative biology and taxonomic classification.</title>
        <authorList>
            <person name="Goeker M."/>
        </authorList>
    </citation>
    <scope>NUCLEOTIDE SEQUENCE [LARGE SCALE GENOMIC DNA]</scope>
    <source>
        <strain evidence="4 5">DSM 16791</strain>
    </source>
</reference>
<comment type="caution">
    <text evidence="4">The sequence shown here is derived from an EMBL/GenBank/DDBJ whole genome shotgun (WGS) entry which is preliminary data.</text>
</comment>
<dbReference type="FunFam" id="3.40.50.720:FF:000084">
    <property type="entry name" value="Short-chain dehydrogenase reductase"/>
    <property type="match status" value="1"/>
</dbReference>
<dbReference type="Pfam" id="PF13561">
    <property type="entry name" value="adh_short_C2"/>
    <property type="match status" value="1"/>
</dbReference>
<evidence type="ECO:0000256" key="2">
    <source>
        <dbReference type="ARBA" id="ARBA00023002"/>
    </source>
</evidence>
<evidence type="ECO:0000313" key="5">
    <source>
        <dbReference type="Proteomes" id="UP000246352"/>
    </source>
</evidence>
<dbReference type="PANTHER" id="PTHR42760:SF133">
    <property type="entry name" value="3-OXOACYL-[ACYL-CARRIER-PROTEIN] REDUCTASE"/>
    <property type="match status" value="1"/>
</dbReference>
<dbReference type="Proteomes" id="UP000246352">
    <property type="component" value="Unassembled WGS sequence"/>
</dbReference>
<dbReference type="PANTHER" id="PTHR42760">
    <property type="entry name" value="SHORT-CHAIN DEHYDROGENASES/REDUCTASES FAMILY MEMBER"/>
    <property type="match status" value="1"/>
</dbReference>
<evidence type="ECO:0000256" key="1">
    <source>
        <dbReference type="ARBA" id="ARBA00006484"/>
    </source>
</evidence>
<dbReference type="SMART" id="SM00822">
    <property type="entry name" value="PKS_KR"/>
    <property type="match status" value="1"/>
</dbReference>